<evidence type="ECO:0000313" key="2">
    <source>
        <dbReference type="EMBL" id="GAA3604349.1"/>
    </source>
</evidence>
<evidence type="ECO:0000313" key="3">
    <source>
        <dbReference type="Proteomes" id="UP001501074"/>
    </source>
</evidence>
<gene>
    <name evidence="2" type="ORF">GCM10022223_19980</name>
</gene>
<protein>
    <submittedName>
        <fullName evidence="2">Uncharacterized protein</fullName>
    </submittedName>
</protein>
<name>A0ABP6ZCK1_9ACTN</name>
<dbReference type="EMBL" id="BAAAZO010000003">
    <property type="protein sequence ID" value="GAA3604349.1"/>
    <property type="molecule type" value="Genomic_DNA"/>
</dbReference>
<comment type="caution">
    <text evidence="2">The sequence shown here is derived from an EMBL/GenBank/DDBJ whole genome shotgun (WGS) entry which is preliminary data.</text>
</comment>
<keyword evidence="3" id="KW-1185">Reference proteome</keyword>
<organism evidence="2 3">
    <name type="scientific">Kineosporia mesophila</name>
    <dbReference type="NCBI Taxonomy" id="566012"/>
    <lineage>
        <taxon>Bacteria</taxon>
        <taxon>Bacillati</taxon>
        <taxon>Actinomycetota</taxon>
        <taxon>Actinomycetes</taxon>
        <taxon>Kineosporiales</taxon>
        <taxon>Kineosporiaceae</taxon>
        <taxon>Kineosporia</taxon>
    </lineage>
</organism>
<accession>A0ABP6ZCK1</accession>
<proteinExistence type="predicted"/>
<dbReference type="RefSeq" id="WP_231482928.1">
    <property type="nucleotide sequence ID" value="NZ_BAAAZO010000003.1"/>
</dbReference>
<dbReference type="Proteomes" id="UP001501074">
    <property type="component" value="Unassembled WGS sequence"/>
</dbReference>
<evidence type="ECO:0000256" key="1">
    <source>
        <dbReference type="SAM" id="MobiDB-lite"/>
    </source>
</evidence>
<feature type="compositionally biased region" description="Acidic residues" evidence="1">
    <location>
        <begin position="40"/>
        <end position="49"/>
    </location>
</feature>
<feature type="region of interest" description="Disordered" evidence="1">
    <location>
        <begin position="1"/>
        <end position="71"/>
    </location>
</feature>
<reference evidence="3" key="1">
    <citation type="journal article" date="2019" name="Int. J. Syst. Evol. Microbiol.">
        <title>The Global Catalogue of Microorganisms (GCM) 10K type strain sequencing project: providing services to taxonomists for standard genome sequencing and annotation.</title>
        <authorList>
            <consortium name="The Broad Institute Genomics Platform"/>
            <consortium name="The Broad Institute Genome Sequencing Center for Infectious Disease"/>
            <person name="Wu L."/>
            <person name="Ma J."/>
        </authorList>
    </citation>
    <scope>NUCLEOTIDE SEQUENCE [LARGE SCALE GENOMIC DNA]</scope>
    <source>
        <strain evidence="3">JCM 16902</strain>
    </source>
</reference>
<sequence>MPEPGPDQNPTGQTMPAPAWWSRLHSPAESSHAETAGMAEEPDTADSPEDPTAPATEPDSTADSGPVTFPDIVPVTWPTDWSVIHPVGSIVTDVGVTFSLAPESLTDRPLMVRCTSCDWDATAPYPQAVDLVRVHALRHIADPRPRIEHLPSWLPWLKGHRR</sequence>